<gene>
    <name evidence="1" type="ORF">A2704_04240</name>
</gene>
<accession>A0A1F6CK15</accession>
<comment type="caution">
    <text evidence="1">The sequence shown here is derived from an EMBL/GenBank/DDBJ whole genome shotgun (WGS) entry which is preliminary data.</text>
</comment>
<dbReference type="PROSITE" id="PS51318">
    <property type="entry name" value="TAT"/>
    <property type="match status" value="1"/>
</dbReference>
<name>A0A1F6CK15_9BACT</name>
<evidence type="ECO:0000313" key="2">
    <source>
        <dbReference type="Proteomes" id="UP000176445"/>
    </source>
</evidence>
<dbReference type="InterPro" id="IPR006311">
    <property type="entry name" value="TAT_signal"/>
</dbReference>
<protein>
    <submittedName>
        <fullName evidence="1">Uncharacterized protein</fullName>
    </submittedName>
</protein>
<dbReference type="EMBL" id="MFKW01000075">
    <property type="protein sequence ID" value="OGG49357.1"/>
    <property type="molecule type" value="Genomic_DNA"/>
</dbReference>
<dbReference type="Proteomes" id="UP000176445">
    <property type="component" value="Unassembled WGS sequence"/>
</dbReference>
<evidence type="ECO:0000313" key="1">
    <source>
        <dbReference type="EMBL" id="OGG49357.1"/>
    </source>
</evidence>
<dbReference type="AlphaFoldDB" id="A0A1F6CK15"/>
<organism evidence="1 2">
    <name type="scientific">Candidatus Kaiserbacteria bacterium RIFCSPHIGHO2_01_FULL_54_36b</name>
    <dbReference type="NCBI Taxonomy" id="1798483"/>
    <lineage>
        <taxon>Bacteria</taxon>
        <taxon>Candidatus Kaiseribacteriota</taxon>
    </lineage>
</organism>
<reference evidence="1 2" key="1">
    <citation type="journal article" date="2016" name="Nat. Commun.">
        <title>Thousands of microbial genomes shed light on interconnected biogeochemical processes in an aquifer system.</title>
        <authorList>
            <person name="Anantharaman K."/>
            <person name="Brown C.T."/>
            <person name="Hug L.A."/>
            <person name="Sharon I."/>
            <person name="Castelle C.J."/>
            <person name="Probst A.J."/>
            <person name="Thomas B.C."/>
            <person name="Singh A."/>
            <person name="Wilkins M.J."/>
            <person name="Karaoz U."/>
            <person name="Brodie E.L."/>
            <person name="Williams K.H."/>
            <person name="Hubbard S.S."/>
            <person name="Banfield J.F."/>
        </authorList>
    </citation>
    <scope>NUCLEOTIDE SEQUENCE [LARGE SCALE GENOMIC DNA]</scope>
</reference>
<proteinExistence type="predicted"/>
<sequence>MTRRTFLRGAAATAAVGIAGATGLAGMTAIGQLKMEQLARFLDDASGEPQYDYDTAISEAKTFLKTAYDIDLKVGVGKDHENIVGDHASMERTRDTLRHLVQELKRYPPDMIQKLGEGRGFQIHIVESRLIVKDKAPTGEIVMERSVAGVAPFLKEGRPATMILKSDGEDEWQRTLIHHELNHRFAEKWQVWRERDEKWIAMHAPMTERPYWGYYKVNDRKDKTPTPAYVFRRYGLAAPVEDQAICAEAALIPRLHAYMEDAIRTTADPHAKKVLRAKLQATKADYLVWSGGKMDAKYWERLCKEHKDDYVADVSPDEYTDASFGDEWREHVPLPRPRPRIGKSRRK</sequence>